<accession>A0AAV7XP85</accession>
<dbReference type="Proteomes" id="UP001075354">
    <property type="component" value="Chromosome 7"/>
</dbReference>
<protein>
    <submittedName>
        <fullName evidence="1">Uncharacterized protein</fullName>
    </submittedName>
</protein>
<keyword evidence="2" id="KW-1185">Reference proteome</keyword>
<evidence type="ECO:0000313" key="1">
    <source>
        <dbReference type="EMBL" id="KAJ1526467.1"/>
    </source>
</evidence>
<evidence type="ECO:0000313" key="2">
    <source>
        <dbReference type="Proteomes" id="UP001075354"/>
    </source>
</evidence>
<organism evidence="1 2">
    <name type="scientific">Megalurothrips usitatus</name>
    <name type="common">bean blossom thrips</name>
    <dbReference type="NCBI Taxonomy" id="439358"/>
    <lineage>
        <taxon>Eukaryota</taxon>
        <taxon>Metazoa</taxon>
        <taxon>Ecdysozoa</taxon>
        <taxon>Arthropoda</taxon>
        <taxon>Hexapoda</taxon>
        <taxon>Insecta</taxon>
        <taxon>Pterygota</taxon>
        <taxon>Neoptera</taxon>
        <taxon>Paraneoptera</taxon>
        <taxon>Thysanoptera</taxon>
        <taxon>Terebrantia</taxon>
        <taxon>Thripoidea</taxon>
        <taxon>Thripidae</taxon>
        <taxon>Megalurothrips</taxon>
    </lineage>
</organism>
<sequence>MNLISVNSDGFPYSVYVNAVRQHCTGTRILAEAVYDSYQVLSLHSKPRRNIVPVPGNSQNLCTIVIEFYLFIQTLHSSNAVESHRIHHNINLHMVWTLDYSEILSPCP</sequence>
<name>A0AAV7XP85_9NEOP</name>
<reference evidence="1" key="1">
    <citation type="submission" date="2022-12" db="EMBL/GenBank/DDBJ databases">
        <title>Chromosome-level genome assembly of the bean flower thrips Megalurothrips usitatus.</title>
        <authorList>
            <person name="Ma L."/>
            <person name="Liu Q."/>
            <person name="Li H."/>
            <person name="Cai W."/>
        </authorList>
    </citation>
    <scope>NUCLEOTIDE SEQUENCE</scope>
    <source>
        <strain evidence="1">Cailab_2022a</strain>
    </source>
</reference>
<comment type="caution">
    <text evidence="1">The sequence shown here is derived from an EMBL/GenBank/DDBJ whole genome shotgun (WGS) entry which is preliminary data.</text>
</comment>
<dbReference type="AlphaFoldDB" id="A0AAV7XP85"/>
<proteinExistence type="predicted"/>
<dbReference type="EMBL" id="JAPTSV010000007">
    <property type="protein sequence ID" value="KAJ1526467.1"/>
    <property type="molecule type" value="Genomic_DNA"/>
</dbReference>
<gene>
    <name evidence="1" type="ORF">ONE63_009600</name>
</gene>